<dbReference type="GO" id="GO:0008270">
    <property type="term" value="F:zinc ion binding"/>
    <property type="evidence" value="ECO:0007669"/>
    <property type="project" value="UniProtKB-KW"/>
</dbReference>
<dbReference type="AlphaFoldDB" id="A0A7J0FWD4"/>
<feature type="region of interest" description="Disordered" evidence="3">
    <location>
        <begin position="218"/>
        <end position="243"/>
    </location>
</feature>
<keyword evidence="7" id="KW-1185">Reference proteome</keyword>
<feature type="region of interest" description="Disordered" evidence="3">
    <location>
        <begin position="412"/>
        <end position="480"/>
    </location>
</feature>
<dbReference type="PANTHER" id="PTHR15921">
    <property type="entry name" value="PRE-MRNA CLEAVAGE COMPLEX II"/>
    <property type="match status" value="1"/>
</dbReference>
<accession>A0A7J0FWD4</accession>
<feature type="region of interest" description="Disordered" evidence="3">
    <location>
        <begin position="1"/>
        <end position="70"/>
    </location>
</feature>
<dbReference type="SUPFAM" id="SSF48464">
    <property type="entry name" value="ENTH/VHS domain"/>
    <property type="match status" value="1"/>
</dbReference>
<dbReference type="PROSITE" id="PS51391">
    <property type="entry name" value="CID"/>
    <property type="match status" value="1"/>
</dbReference>
<dbReference type="PANTHER" id="PTHR15921:SF3">
    <property type="entry name" value="PRE-MRNA CLEAVAGE COMPLEX 2 PROTEIN PCF11"/>
    <property type="match status" value="1"/>
</dbReference>
<reference evidence="6 7" key="1">
    <citation type="submission" date="2019-07" db="EMBL/GenBank/DDBJ databases">
        <title>De Novo Assembly of kiwifruit Actinidia rufa.</title>
        <authorList>
            <person name="Sugita-Konishi S."/>
            <person name="Sato K."/>
            <person name="Mori E."/>
            <person name="Abe Y."/>
            <person name="Kisaki G."/>
            <person name="Hamano K."/>
            <person name="Suezawa K."/>
            <person name="Otani M."/>
            <person name="Fukuda T."/>
            <person name="Manabe T."/>
            <person name="Gomi K."/>
            <person name="Tabuchi M."/>
            <person name="Akimitsu K."/>
            <person name="Kataoka I."/>
        </authorList>
    </citation>
    <scope>NUCLEOTIDE SEQUENCE [LARGE SCALE GENOMIC DNA]</scope>
    <source>
        <strain evidence="7">cv. Fuchu</strain>
    </source>
</reference>
<evidence type="ECO:0000259" key="5">
    <source>
        <dbReference type="PROSITE" id="PS51391"/>
    </source>
</evidence>
<dbReference type="Pfam" id="PF23228">
    <property type="entry name" value="zf_PCFS4"/>
    <property type="match status" value="1"/>
</dbReference>
<dbReference type="Pfam" id="PF04818">
    <property type="entry name" value="CID"/>
    <property type="match status" value="1"/>
</dbReference>
<feature type="compositionally biased region" description="Polar residues" evidence="3">
    <location>
        <begin position="30"/>
        <end position="41"/>
    </location>
</feature>
<dbReference type="CDD" id="cd16982">
    <property type="entry name" value="CID_Pcf11"/>
    <property type="match status" value="1"/>
</dbReference>
<feature type="compositionally biased region" description="Pro residues" evidence="3">
    <location>
        <begin position="735"/>
        <end position="744"/>
    </location>
</feature>
<dbReference type="InterPro" id="IPR057242">
    <property type="entry name" value="PCFS4-like"/>
</dbReference>
<feature type="domain" description="C2H2-type" evidence="4">
    <location>
        <begin position="878"/>
        <end position="905"/>
    </location>
</feature>
<feature type="domain" description="CID" evidence="5">
    <location>
        <begin position="67"/>
        <end position="216"/>
    </location>
</feature>
<dbReference type="GO" id="GO:0031124">
    <property type="term" value="P:mRNA 3'-end processing"/>
    <property type="evidence" value="ECO:0007669"/>
    <property type="project" value="InterPro"/>
</dbReference>
<dbReference type="InterPro" id="IPR045154">
    <property type="entry name" value="PCF11-like"/>
</dbReference>
<dbReference type="Proteomes" id="UP000585474">
    <property type="component" value="Unassembled WGS sequence"/>
</dbReference>
<feature type="compositionally biased region" description="Basic and acidic residues" evidence="3">
    <location>
        <begin position="44"/>
        <end position="53"/>
    </location>
</feature>
<organism evidence="6 7">
    <name type="scientific">Actinidia rufa</name>
    <dbReference type="NCBI Taxonomy" id="165716"/>
    <lineage>
        <taxon>Eukaryota</taxon>
        <taxon>Viridiplantae</taxon>
        <taxon>Streptophyta</taxon>
        <taxon>Embryophyta</taxon>
        <taxon>Tracheophyta</taxon>
        <taxon>Spermatophyta</taxon>
        <taxon>Magnoliopsida</taxon>
        <taxon>eudicotyledons</taxon>
        <taxon>Gunneridae</taxon>
        <taxon>Pentapetalae</taxon>
        <taxon>asterids</taxon>
        <taxon>Ericales</taxon>
        <taxon>Actinidiaceae</taxon>
        <taxon>Actinidia</taxon>
    </lineage>
</organism>
<evidence type="ECO:0000256" key="1">
    <source>
        <dbReference type="ARBA" id="ARBA00022664"/>
    </source>
</evidence>
<comment type="caution">
    <text evidence="6">The sequence shown here is derived from an EMBL/GenBank/DDBJ whole genome shotgun (WGS) entry which is preliminary data.</text>
</comment>
<dbReference type="GO" id="GO:0005849">
    <property type="term" value="C:mRNA cleavage factor complex"/>
    <property type="evidence" value="ECO:0007669"/>
    <property type="project" value="TreeGrafter"/>
</dbReference>
<dbReference type="SMART" id="SM00582">
    <property type="entry name" value="RPR"/>
    <property type="match status" value="1"/>
</dbReference>
<gene>
    <name evidence="6" type="ORF">Acr_15g0010780</name>
</gene>
<keyword evidence="2" id="KW-0862">Zinc</keyword>
<dbReference type="InterPro" id="IPR013087">
    <property type="entry name" value="Znf_C2H2_type"/>
</dbReference>
<keyword evidence="2" id="KW-0479">Metal-binding</keyword>
<dbReference type="InterPro" id="IPR008942">
    <property type="entry name" value="ENTH_VHS"/>
</dbReference>
<dbReference type="GO" id="GO:0005737">
    <property type="term" value="C:cytoplasm"/>
    <property type="evidence" value="ECO:0007669"/>
    <property type="project" value="TreeGrafter"/>
</dbReference>
<feature type="compositionally biased region" description="Low complexity" evidence="3">
    <location>
        <begin position="221"/>
        <end position="234"/>
    </location>
</feature>
<feature type="compositionally biased region" description="Polar residues" evidence="3">
    <location>
        <begin position="531"/>
        <end position="541"/>
    </location>
</feature>
<name>A0A7J0FWD4_9ERIC</name>
<dbReference type="EMBL" id="BJWL01000015">
    <property type="protein sequence ID" value="GFZ02470.1"/>
    <property type="molecule type" value="Genomic_DNA"/>
</dbReference>
<evidence type="ECO:0000313" key="7">
    <source>
        <dbReference type="Proteomes" id="UP000585474"/>
    </source>
</evidence>
<dbReference type="InterPro" id="IPR006569">
    <property type="entry name" value="CID_dom"/>
</dbReference>
<sequence>MEMESSRRPIDRSRAEPNLKKPRLAEESIVNRNSLSGSNPSRYRANDRERDSESSDSVRGPHHHQQQHQELVDQYKTAIAELTFNSKPIITNLTIIAGARICTPQRRSQPPSALIFSSTRFYKCFPDYASGEFYLPGKVPSEQKLPSLYLLDSIVKNIGRDYIKFFAARLPEVFCKAYRQVDSSIHSGMRHLFGTWKGVFPSQALQMIEKELGFPPAVNVSSSGSTTSRPDSQSQRPAHSIHVNPKYLEARQRLQSTRAKEVANDNTGIVVNLPEDAERVDRAVGIGSGRPRADPLPKMHNIQRSHRDAPNESTREKNIEQVRGLRIEDSTSLGIELAGIWLRQCLAKGMVFDVKHGFPSYSAPGLMNTDEHILPTQKIPGKSTSGVNRNWKNSDEEEFMWDDVNSRSNDHVAIDSSKRDRWTPDDSERLGNENHLRKPHGIRDVGSMESQLTNGINHSNSSRTISGHSEGFPSSLSGLSTSASSLAKTSFLSQMGPSNIGTSSSGFLTSPVSGPTGLMGQRYSIGVASPSGHSPINQNPPSSSLAHHSHQLLHNLDDQDHLQAQPLPRSELRKSSGPLNMTPHNQFSQDSLPVHPQNIHIGNLQKLQTPNIQTSSSNVASGNPSTSGNSSLDHANFPAAEIPGQSSTTTLLASIVKSGILTSNSVTSNLPKLSFQDSGAILSHSVVPPPLPSGLPPTQFTFSGPRVAFGTLPSLPFHDNTSASTTFSKKKVEQPPLPSNPPPSSLMSSASAQSSTVNAVSNPVSSLLSSLVAKGLITASKTESSTYVSQKIPTQLQNKKASIITTSSVLVSSVPATSTIAVSSKKDQLSKPMAKSSIAIPQYTPEDIKALIGFEFKSDVIRKSHQSVITDLTDDLPHQCSICGLRLKLKERLQRHLEWHALRNPDVNGPKASRRWYADSPDWVAGKASGCELTGVLEAAPGEGMEKNEEMERDEWMFKGAVYMTIPLGELGTSMESTAQGPIVHANCLTESSVQDLGLANSVKLVRFLIS</sequence>
<evidence type="ECO:0000313" key="6">
    <source>
        <dbReference type="EMBL" id="GFZ02470.1"/>
    </source>
</evidence>
<dbReference type="OrthoDB" id="2129491at2759"/>
<feature type="compositionally biased region" description="Polar residues" evidence="3">
    <location>
        <begin position="448"/>
        <end position="467"/>
    </location>
</feature>
<evidence type="ECO:0000256" key="2">
    <source>
        <dbReference type="PROSITE-ProRule" id="PRU00042"/>
    </source>
</evidence>
<feature type="compositionally biased region" description="Basic and acidic residues" evidence="3">
    <location>
        <begin position="412"/>
        <end position="436"/>
    </location>
</feature>
<feature type="region of interest" description="Disordered" evidence="3">
    <location>
        <begin position="723"/>
        <end position="751"/>
    </location>
</feature>
<dbReference type="GO" id="GO:0000993">
    <property type="term" value="F:RNA polymerase II complex binding"/>
    <property type="evidence" value="ECO:0007669"/>
    <property type="project" value="InterPro"/>
</dbReference>
<protein>
    <submittedName>
        <fullName evidence="6">Pre-mRNA cleavage complex 2 Pcf11-like protein</fullName>
    </submittedName>
</protein>
<dbReference type="PROSITE" id="PS50157">
    <property type="entry name" value="ZINC_FINGER_C2H2_2"/>
    <property type="match status" value="1"/>
</dbReference>
<proteinExistence type="predicted"/>
<keyword evidence="2" id="KW-0863">Zinc-finger</keyword>
<evidence type="ECO:0000256" key="3">
    <source>
        <dbReference type="SAM" id="MobiDB-lite"/>
    </source>
</evidence>
<dbReference type="GO" id="GO:0006369">
    <property type="term" value="P:termination of RNA polymerase II transcription"/>
    <property type="evidence" value="ECO:0007669"/>
    <property type="project" value="InterPro"/>
</dbReference>
<keyword evidence="1" id="KW-0507">mRNA processing</keyword>
<feature type="region of interest" description="Disordered" evidence="3">
    <location>
        <begin position="519"/>
        <end position="547"/>
    </location>
</feature>
<feature type="compositionally biased region" description="Basic and acidic residues" evidence="3">
    <location>
        <begin position="1"/>
        <end position="26"/>
    </location>
</feature>
<dbReference type="Gene3D" id="1.25.40.90">
    <property type="match status" value="1"/>
</dbReference>
<dbReference type="InterPro" id="IPR047415">
    <property type="entry name" value="Pcf11_CID"/>
</dbReference>
<dbReference type="PROSITE" id="PS00028">
    <property type="entry name" value="ZINC_FINGER_C2H2_1"/>
    <property type="match status" value="1"/>
</dbReference>
<dbReference type="GO" id="GO:0003729">
    <property type="term" value="F:mRNA binding"/>
    <property type="evidence" value="ECO:0007669"/>
    <property type="project" value="InterPro"/>
</dbReference>
<evidence type="ECO:0000259" key="4">
    <source>
        <dbReference type="PROSITE" id="PS50157"/>
    </source>
</evidence>